<dbReference type="EMBL" id="LAVV01001899">
    <property type="protein sequence ID" value="KNZ63223.1"/>
    <property type="molecule type" value="Genomic_DNA"/>
</dbReference>
<keyword evidence="3" id="KW-1185">Reference proteome</keyword>
<dbReference type="VEuPathDB" id="FungiDB:VP01_1170g4"/>
<dbReference type="Proteomes" id="UP000037035">
    <property type="component" value="Unassembled WGS sequence"/>
</dbReference>
<dbReference type="AlphaFoldDB" id="A0A0L6VR87"/>
<evidence type="ECO:0000313" key="2">
    <source>
        <dbReference type="EMBL" id="KNZ63223.1"/>
    </source>
</evidence>
<reference evidence="2 3" key="1">
    <citation type="submission" date="2015-08" db="EMBL/GenBank/DDBJ databases">
        <title>Next Generation Sequencing and Analysis of the Genome of Puccinia sorghi L Schw, the Causal Agent of Maize Common Rust.</title>
        <authorList>
            <person name="Rochi L."/>
            <person name="Burguener G."/>
            <person name="Darino M."/>
            <person name="Turjanski A."/>
            <person name="Kreff E."/>
            <person name="Dieguez M.J."/>
            <person name="Sacco F."/>
        </authorList>
    </citation>
    <scope>NUCLEOTIDE SEQUENCE [LARGE SCALE GENOMIC DNA]</scope>
    <source>
        <strain evidence="2 3">RO10H11247</strain>
    </source>
</reference>
<organism evidence="2 3">
    <name type="scientific">Puccinia sorghi</name>
    <dbReference type="NCBI Taxonomy" id="27349"/>
    <lineage>
        <taxon>Eukaryota</taxon>
        <taxon>Fungi</taxon>
        <taxon>Dikarya</taxon>
        <taxon>Basidiomycota</taxon>
        <taxon>Pucciniomycotina</taxon>
        <taxon>Pucciniomycetes</taxon>
        <taxon>Pucciniales</taxon>
        <taxon>Pucciniaceae</taxon>
        <taxon>Puccinia</taxon>
    </lineage>
</organism>
<name>A0A0L6VR87_9BASI</name>
<evidence type="ECO:0000256" key="1">
    <source>
        <dbReference type="SAM" id="MobiDB-lite"/>
    </source>
</evidence>
<evidence type="ECO:0000313" key="3">
    <source>
        <dbReference type="Proteomes" id="UP000037035"/>
    </source>
</evidence>
<accession>A0A0L6VR87</accession>
<comment type="caution">
    <text evidence="2">The sequence shown here is derived from an EMBL/GenBank/DDBJ whole genome shotgun (WGS) entry which is preliminary data.</text>
</comment>
<protein>
    <submittedName>
        <fullName evidence="2">Uncharacterized protein</fullName>
    </submittedName>
</protein>
<feature type="region of interest" description="Disordered" evidence="1">
    <location>
        <begin position="211"/>
        <end position="345"/>
    </location>
</feature>
<sequence>MTIPDLKKFLKASRVKWRSSDRKKDFVNYYEAFVKHQETAQPKETRPQRPHQSDHLGNDIHPNGREDRCSPSPEINVPVTRSKTAEGKQKDNNPTPKANYHNPLESVTEPADPLVLSPTIGAVGSPIREDTQSELGTVIPNSNIPRPPTSIDYVTPLVTQRIGKSSAGIGATDNQHSALSEGLLDVAKSLLQAMNTTASGVASLSSSLQTTPTSMFHNHPAAATSSAQGPSKVRAGEPMDLDDTTPSTTNHKADQMDLDDAIPTTARRKANHTTASRKSPRIPRSGPIPERRRWVVTLDNQSDHGDDTDSDISEYSAASHSHHDEDNLDLDGETPGRSGRPYNPSASRQTIMIMRRVLRRAGVRLFRPDLAAPISSPSNRFLWELAFQYALSSAKINSSAKTCLPLRPDPSCVPARNVWPTKALTRQPEFYVPGSSPHSEQDASELI</sequence>
<gene>
    <name evidence="2" type="ORF">VP01_1170g4</name>
</gene>
<proteinExistence type="predicted"/>
<feature type="compositionally biased region" description="Basic and acidic residues" evidence="1">
    <location>
        <begin position="36"/>
        <end position="69"/>
    </location>
</feature>
<feature type="region of interest" description="Disordered" evidence="1">
    <location>
        <begin position="36"/>
        <end position="110"/>
    </location>
</feature>